<organism evidence="1 2">
    <name type="scientific">Rhodanobacter lycopersici</name>
    <dbReference type="NCBI Taxonomy" id="3162487"/>
    <lineage>
        <taxon>Bacteria</taxon>
        <taxon>Pseudomonadati</taxon>
        <taxon>Pseudomonadota</taxon>
        <taxon>Gammaproteobacteria</taxon>
        <taxon>Lysobacterales</taxon>
        <taxon>Rhodanobacteraceae</taxon>
        <taxon>Rhodanobacter</taxon>
    </lineage>
</organism>
<protein>
    <submittedName>
        <fullName evidence="1">DUF6538 domain-containing protein</fullName>
    </submittedName>
</protein>
<proteinExistence type="predicted"/>
<gene>
    <name evidence="1" type="ORF">ABQJ54_15500</name>
</gene>
<dbReference type="EMBL" id="JBFOHK010000004">
    <property type="protein sequence ID" value="MEW9573162.1"/>
    <property type="molecule type" value="Genomic_DNA"/>
</dbReference>
<name>A0ABV3QH32_9GAMM</name>
<evidence type="ECO:0000313" key="2">
    <source>
        <dbReference type="Proteomes" id="UP001556220"/>
    </source>
</evidence>
<dbReference type="Proteomes" id="UP001556220">
    <property type="component" value="Unassembled WGS sequence"/>
</dbReference>
<accession>A0ABV3QH32</accession>
<comment type="caution">
    <text evidence="1">The sequence shown here is derived from an EMBL/GenBank/DDBJ whole genome shotgun (WGS) entry which is preliminary data.</text>
</comment>
<keyword evidence="2" id="KW-1185">Reference proteome</keyword>
<reference evidence="1 2" key="1">
    <citation type="submission" date="2024-06" db="EMBL/GenBank/DDBJ databases">
        <authorList>
            <person name="Woo H."/>
        </authorList>
    </citation>
    <scope>NUCLEOTIDE SEQUENCE [LARGE SCALE GENOMIC DNA]</scope>
    <source>
        <strain evidence="1 2">Si-c</strain>
    </source>
</reference>
<evidence type="ECO:0000313" key="1">
    <source>
        <dbReference type="EMBL" id="MEW9573162.1"/>
    </source>
</evidence>
<sequence length="84" mass="9176">MRLAHHLIRHPSGVWHFRLVVPRRLHAAIGLKIIKRSLLALERLGERGHVPPQLSASSATLTKVMDARAHAGDDGPVASVGDRP</sequence>